<evidence type="ECO:0000256" key="7">
    <source>
        <dbReference type="ARBA" id="ARBA00023315"/>
    </source>
</evidence>
<dbReference type="PIRSF" id="PIRSF000456">
    <property type="entry name" value="UDP-GlcNAc_acltr"/>
    <property type="match status" value="1"/>
</dbReference>
<dbReference type="PANTHER" id="PTHR43480:SF1">
    <property type="entry name" value="ACYL-[ACYL-CARRIER-PROTEIN]--UDP-N-ACETYLGLUCOSAMINE O-ACYLTRANSFERASE, MITOCHONDRIAL-RELATED"/>
    <property type="match status" value="1"/>
</dbReference>
<dbReference type="Gene3D" id="2.160.10.10">
    <property type="entry name" value="Hexapeptide repeat proteins"/>
    <property type="match status" value="1"/>
</dbReference>
<dbReference type="GO" id="GO:0016020">
    <property type="term" value="C:membrane"/>
    <property type="evidence" value="ECO:0007669"/>
    <property type="project" value="GOC"/>
</dbReference>
<keyword evidence="6" id="KW-0443">Lipid metabolism</keyword>
<dbReference type="InterPro" id="IPR018357">
    <property type="entry name" value="Hexapep_transf_CS"/>
</dbReference>
<dbReference type="CDD" id="cd03351">
    <property type="entry name" value="LbH_UDP-GlcNAc_AT"/>
    <property type="match status" value="1"/>
</dbReference>
<proteinExistence type="predicted"/>
<dbReference type="InterPro" id="IPR029098">
    <property type="entry name" value="Acetyltransf_C"/>
</dbReference>
<keyword evidence="5" id="KW-0677">Repeat</keyword>
<dbReference type="Gene3D" id="1.20.1180.10">
    <property type="entry name" value="Udp N-acetylglucosamine O-acyltransferase, C-terminal domain"/>
    <property type="match status" value="1"/>
</dbReference>
<dbReference type="PROSITE" id="PS00101">
    <property type="entry name" value="HEXAPEP_TRANSFERASES"/>
    <property type="match status" value="1"/>
</dbReference>
<keyword evidence="2" id="KW-0444">Lipid biosynthesis</keyword>
<keyword evidence="7 9" id="KW-0012">Acyltransferase</keyword>
<dbReference type="PANTHER" id="PTHR43480">
    <property type="entry name" value="ACYL-[ACYL-CARRIER-PROTEIN]--UDP-N-ACETYLGLUCOSAMINE O-ACYLTRANSFERASE"/>
    <property type="match status" value="1"/>
</dbReference>
<evidence type="ECO:0000256" key="6">
    <source>
        <dbReference type="ARBA" id="ARBA00023098"/>
    </source>
</evidence>
<dbReference type="EC" id="2.3.1.129" evidence="9"/>
<evidence type="ECO:0000259" key="8">
    <source>
        <dbReference type="Pfam" id="PF13720"/>
    </source>
</evidence>
<protein>
    <submittedName>
        <fullName evidence="9">Acyl-ACP--UDP-N-acetylglucosamine O-acyltransferase</fullName>
        <ecNumber evidence="9">2.3.1.129</ecNumber>
    </submittedName>
</protein>
<dbReference type="AlphaFoldDB" id="A0A936F035"/>
<organism evidence="9 10">
    <name type="scientific">Candidatus Geothrix odensensis</name>
    <dbReference type="NCBI Taxonomy" id="2954440"/>
    <lineage>
        <taxon>Bacteria</taxon>
        <taxon>Pseudomonadati</taxon>
        <taxon>Acidobacteriota</taxon>
        <taxon>Holophagae</taxon>
        <taxon>Holophagales</taxon>
        <taxon>Holophagaceae</taxon>
        <taxon>Geothrix</taxon>
    </lineage>
</organism>
<dbReference type="Proteomes" id="UP000709959">
    <property type="component" value="Unassembled WGS sequence"/>
</dbReference>
<dbReference type="InterPro" id="IPR037157">
    <property type="entry name" value="Acetyltransf_C_sf"/>
</dbReference>
<evidence type="ECO:0000313" key="10">
    <source>
        <dbReference type="Proteomes" id="UP000709959"/>
    </source>
</evidence>
<evidence type="ECO:0000256" key="3">
    <source>
        <dbReference type="ARBA" id="ARBA00022556"/>
    </source>
</evidence>
<evidence type="ECO:0000313" key="9">
    <source>
        <dbReference type="EMBL" id="MBK8571689.1"/>
    </source>
</evidence>
<dbReference type="Pfam" id="PF13720">
    <property type="entry name" value="Acetyltransf_11"/>
    <property type="match status" value="1"/>
</dbReference>
<comment type="caution">
    <text evidence="9">The sequence shown here is derived from an EMBL/GenBank/DDBJ whole genome shotgun (WGS) entry which is preliminary data.</text>
</comment>
<keyword evidence="4 9" id="KW-0808">Transferase</keyword>
<evidence type="ECO:0000256" key="1">
    <source>
        <dbReference type="ARBA" id="ARBA00022490"/>
    </source>
</evidence>
<dbReference type="InterPro" id="IPR010137">
    <property type="entry name" value="Lipid_A_LpxA"/>
</dbReference>
<accession>A0A936F035</accession>
<dbReference type="NCBIfam" id="TIGR01852">
    <property type="entry name" value="lipid_A_lpxA"/>
    <property type="match status" value="1"/>
</dbReference>
<name>A0A936F035_9BACT</name>
<dbReference type="InterPro" id="IPR011004">
    <property type="entry name" value="Trimer_LpxA-like_sf"/>
</dbReference>
<feature type="domain" description="UDP N-acetylglucosamine O-acyltransferase C-terminal" evidence="8">
    <location>
        <begin position="177"/>
        <end position="258"/>
    </location>
</feature>
<dbReference type="GO" id="GO:0009245">
    <property type="term" value="P:lipid A biosynthetic process"/>
    <property type="evidence" value="ECO:0007669"/>
    <property type="project" value="UniProtKB-KW"/>
</dbReference>
<dbReference type="GO" id="GO:0008780">
    <property type="term" value="F:acyl-[acyl-carrier-protein]-UDP-N-acetylglucosamine O-acyltransferase activity"/>
    <property type="evidence" value="ECO:0007669"/>
    <property type="project" value="UniProtKB-EC"/>
</dbReference>
<keyword evidence="3" id="KW-0441">Lipid A biosynthesis</keyword>
<dbReference type="EMBL" id="JADKCH010000001">
    <property type="protein sequence ID" value="MBK8571689.1"/>
    <property type="molecule type" value="Genomic_DNA"/>
</dbReference>
<keyword evidence="1" id="KW-0963">Cytoplasm</keyword>
<gene>
    <name evidence="9" type="primary">lpxA</name>
    <name evidence="9" type="ORF">IPN91_03395</name>
</gene>
<evidence type="ECO:0000256" key="2">
    <source>
        <dbReference type="ARBA" id="ARBA00022516"/>
    </source>
</evidence>
<sequence>MSAQIHPSSVVSPEARLGEGVVVGPFCVIEGNAIIGPRTLLRSHVVIGPHTELGEDNDIYPHATLGMGPQDLKFKGAPTRLQVGHRNVIREGCTLHRGTEGGGGLTTLADDNFLMTGSHVAHDCHVGSKNIFANCATLAGHVEVGDGCNIGAFSAVHQFCRVGHHAFMGGFTVATQDVLPFMKTAGARDTKSYGVNTIGLQRKGFPVEVVEGLKRAHRLLFHSGLLREEAMAQTEKEVGHIAEVAYLLTFIREAKRGVHRG</sequence>
<dbReference type="NCBIfam" id="NF003657">
    <property type="entry name" value="PRK05289.1"/>
    <property type="match status" value="1"/>
</dbReference>
<evidence type="ECO:0000256" key="4">
    <source>
        <dbReference type="ARBA" id="ARBA00022679"/>
    </source>
</evidence>
<reference evidence="9 10" key="1">
    <citation type="submission" date="2020-10" db="EMBL/GenBank/DDBJ databases">
        <title>Connecting structure to function with the recovery of over 1000 high-quality activated sludge metagenome-assembled genomes encoding full-length rRNA genes using long-read sequencing.</title>
        <authorList>
            <person name="Singleton C.M."/>
            <person name="Petriglieri F."/>
            <person name="Kristensen J.M."/>
            <person name="Kirkegaard R.H."/>
            <person name="Michaelsen T.Y."/>
            <person name="Andersen M.H."/>
            <person name="Karst S.M."/>
            <person name="Dueholm M.S."/>
            <person name="Nielsen P.H."/>
            <person name="Albertsen M."/>
        </authorList>
    </citation>
    <scope>NUCLEOTIDE SEQUENCE [LARGE SCALE GENOMIC DNA]</scope>
    <source>
        <strain evidence="9">OdNE_18-Q3-R46-58_MAXAC.008</strain>
    </source>
</reference>
<dbReference type="SUPFAM" id="SSF51161">
    <property type="entry name" value="Trimeric LpxA-like enzymes"/>
    <property type="match status" value="1"/>
</dbReference>
<evidence type="ECO:0000256" key="5">
    <source>
        <dbReference type="ARBA" id="ARBA00022737"/>
    </source>
</evidence>